<evidence type="ECO:0008006" key="5">
    <source>
        <dbReference type="Google" id="ProtNLM"/>
    </source>
</evidence>
<evidence type="ECO:0000256" key="1">
    <source>
        <dbReference type="PROSITE-ProRule" id="PRU00023"/>
    </source>
</evidence>
<keyword evidence="4" id="KW-1185">Reference proteome</keyword>
<sequence>MKENRGATALHRTAKDRPWRTKEENEAEVQQLLEYGADVHMKDNEERTALDVAMVQLLEAAAAAAGKE</sequence>
<feature type="compositionally biased region" description="Basic and acidic residues" evidence="2">
    <location>
        <begin position="13"/>
        <end position="24"/>
    </location>
</feature>
<accession>A0A8H7AQZ4</accession>
<dbReference type="PROSITE" id="PS50088">
    <property type="entry name" value="ANK_REPEAT"/>
    <property type="match status" value="1"/>
</dbReference>
<dbReference type="InterPro" id="IPR036770">
    <property type="entry name" value="Ankyrin_rpt-contain_sf"/>
</dbReference>
<evidence type="ECO:0000313" key="4">
    <source>
        <dbReference type="Proteomes" id="UP000606974"/>
    </source>
</evidence>
<organism evidence="3 4">
    <name type="scientific">Endocarpon pusillum</name>
    <dbReference type="NCBI Taxonomy" id="364733"/>
    <lineage>
        <taxon>Eukaryota</taxon>
        <taxon>Fungi</taxon>
        <taxon>Dikarya</taxon>
        <taxon>Ascomycota</taxon>
        <taxon>Pezizomycotina</taxon>
        <taxon>Eurotiomycetes</taxon>
        <taxon>Chaetothyriomycetidae</taxon>
        <taxon>Verrucariales</taxon>
        <taxon>Verrucariaceae</taxon>
        <taxon>Endocarpon</taxon>
    </lineage>
</organism>
<gene>
    <name evidence="3" type="ORF">GJ744_008927</name>
</gene>
<keyword evidence="1" id="KW-0040">ANK repeat</keyword>
<dbReference type="SUPFAM" id="SSF48403">
    <property type="entry name" value="Ankyrin repeat"/>
    <property type="match status" value="1"/>
</dbReference>
<proteinExistence type="predicted"/>
<dbReference type="OrthoDB" id="19014at2759"/>
<dbReference type="EMBL" id="JAACFV010000005">
    <property type="protein sequence ID" value="KAF7513633.1"/>
    <property type="molecule type" value="Genomic_DNA"/>
</dbReference>
<reference evidence="3" key="1">
    <citation type="submission" date="2020-02" db="EMBL/GenBank/DDBJ databases">
        <authorList>
            <person name="Palmer J.M."/>
        </authorList>
    </citation>
    <scope>NUCLEOTIDE SEQUENCE</scope>
    <source>
        <strain evidence="3">EPUS1.4</strain>
        <tissue evidence="3">Thallus</tissue>
    </source>
</reference>
<evidence type="ECO:0000256" key="2">
    <source>
        <dbReference type="SAM" id="MobiDB-lite"/>
    </source>
</evidence>
<name>A0A8H7AQZ4_9EURO</name>
<protein>
    <recommendedName>
        <fullName evidence="5">Ankyrin repeat protein</fullName>
    </recommendedName>
</protein>
<dbReference type="Proteomes" id="UP000606974">
    <property type="component" value="Unassembled WGS sequence"/>
</dbReference>
<dbReference type="Gene3D" id="1.25.40.20">
    <property type="entry name" value="Ankyrin repeat-containing domain"/>
    <property type="match status" value="1"/>
</dbReference>
<dbReference type="InterPro" id="IPR002110">
    <property type="entry name" value="Ankyrin_rpt"/>
</dbReference>
<feature type="region of interest" description="Disordered" evidence="2">
    <location>
        <begin position="1"/>
        <end position="24"/>
    </location>
</feature>
<feature type="repeat" description="ANK" evidence="1">
    <location>
        <begin position="5"/>
        <end position="44"/>
    </location>
</feature>
<dbReference type="AlphaFoldDB" id="A0A8H7AQZ4"/>
<comment type="caution">
    <text evidence="3">The sequence shown here is derived from an EMBL/GenBank/DDBJ whole genome shotgun (WGS) entry which is preliminary data.</text>
</comment>
<evidence type="ECO:0000313" key="3">
    <source>
        <dbReference type="EMBL" id="KAF7513633.1"/>
    </source>
</evidence>